<feature type="domain" description="ABC3 transporter permease C-terminal" evidence="7">
    <location>
        <begin position="274"/>
        <end position="388"/>
    </location>
</feature>
<dbReference type="EMBL" id="VBAO01000255">
    <property type="protein sequence ID" value="TMI79853.1"/>
    <property type="molecule type" value="Genomic_DNA"/>
</dbReference>
<protein>
    <submittedName>
        <fullName evidence="8">FtsX-like permease family protein</fullName>
    </submittedName>
</protein>
<reference evidence="8 9" key="1">
    <citation type="journal article" date="2019" name="Nat. Microbiol.">
        <title>Mediterranean grassland soil C-N compound turnover is dependent on rainfall and depth, and is mediated by genomically divergent microorganisms.</title>
        <authorList>
            <person name="Diamond S."/>
            <person name="Andeer P.F."/>
            <person name="Li Z."/>
            <person name="Crits-Christoph A."/>
            <person name="Burstein D."/>
            <person name="Anantharaman K."/>
            <person name="Lane K.R."/>
            <person name="Thomas B.C."/>
            <person name="Pan C."/>
            <person name="Northen T.R."/>
            <person name="Banfield J.F."/>
        </authorList>
    </citation>
    <scope>NUCLEOTIDE SEQUENCE [LARGE SCALE GENOMIC DNA]</scope>
    <source>
        <strain evidence="8">NP_7</strain>
    </source>
</reference>
<keyword evidence="4 6" id="KW-1133">Transmembrane helix</keyword>
<evidence type="ECO:0000256" key="2">
    <source>
        <dbReference type="ARBA" id="ARBA00022475"/>
    </source>
</evidence>
<dbReference type="PANTHER" id="PTHR43738">
    <property type="entry name" value="ABC TRANSPORTER, MEMBRANE PROTEIN"/>
    <property type="match status" value="1"/>
</dbReference>
<sequence>MQPIAFLTVRTLMRTPARTALVVLGLGITGALLLDMTMLAGGLRASLGGVLSRLGFAVRVVPRGTLPFSGDAQIADADGLAAAIATRPGVAGAVPVIGTDVYVGRGDRRIPTFALGVPAPGSGVYTVLEGTDLSAGRTGAGGADGGVPVVINRHMARLDGIGIGDRLIVSRSPGRTLEAFVAVETCRVVGVADFYFDLPTQRSLAVPSPVLRRLQGRSGTGASLILVRMTEPARAESLARWITARDPRVDAFSIQQFLDRAAARLTYFNQFSLILGTISIAVAGLLITSIVTLSVGERLGEIAMLRALGFTRGRIVELVVAEGVALSVVSLPGALSLGVAIGDYLDQILRAAPAVPEGLHFFTLTAQAVARTAALLIATGAIAGAYPAAVAGRLGIAATLRREIVS</sequence>
<feature type="transmembrane region" description="Helical" evidence="6">
    <location>
        <begin position="361"/>
        <end position="386"/>
    </location>
</feature>
<feature type="transmembrane region" description="Helical" evidence="6">
    <location>
        <begin position="273"/>
        <end position="295"/>
    </location>
</feature>
<evidence type="ECO:0000256" key="4">
    <source>
        <dbReference type="ARBA" id="ARBA00022989"/>
    </source>
</evidence>
<keyword evidence="3 6" id="KW-0812">Transmembrane</keyword>
<dbReference type="InterPro" id="IPR003838">
    <property type="entry name" value="ABC3_permease_C"/>
</dbReference>
<dbReference type="Proteomes" id="UP000320048">
    <property type="component" value="Unassembled WGS sequence"/>
</dbReference>
<dbReference type="PANTHER" id="PTHR43738:SF2">
    <property type="entry name" value="ABC TRANSPORTER PERMEASE"/>
    <property type="match status" value="1"/>
</dbReference>
<comment type="caution">
    <text evidence="8">The sequence shown here is derived from an EMBL/GenBank/DDBJ whole genome shotgun (WGS) entry which is preliminary data.</text>
</comment>
<evidence type="ECO:0000256" key="1">
    <source>
        <dbReference type="ARBA" id="ARBA00004651"/>
    </source>
</evidence>
<name>A0A537J8P7_9BACT</name>
<gene>
    <name evidence="8" type="ORF">E6H04_09815</name>
</gene>
<dbReference type="InterPro" id="IPR051125">
    <property type="entry name" value="ABC-4/HrtB_transporter"/>
</dbReference>
<keyword evidence="2" id="KW-1003">Cell membrane</keyword>
<comment type="subcellular location">
    <subcellularLocation>
        <location evidence="1">Cell membrane</location>
        <topology evidence="1">Multi-pass membrane protein</topology>
    </subcellularLocation>
</comment>
<evidence type="ECO:0000256" key="6">
    <source>
        <dbReference type="SAM" id="Phobius"/>
    </source>
</evidence>
<accession>A0A537J8P7</accession>
<evidence type="ECO:0000256" key="5">
    <source>
        <dbReference type="ARBA" id="ARBA00023136"/>
    </source>
</evidence>
<evidence type="ECO:0000313" key="8">
    <source>
        <dbReference type="EMBL" id="TMI79853.1"/>
    </source>
</evidence>
<evidence type="ECO:0000259" key="7">
    <source>
        <dbReference type="Pfam" id="PF02687"/>
    </source>
</evidence>
<keyword evidence="5 6" id="KW-0472">Membrane</keyword>
<proteinExistence type="predicted"/>
<feature type="transmembrane region" description="Helical" evidence="6">
    <location>
        <begin position="315"/>
        <end position="341"/>
    </location>
</feature>
<evidence type="ECO:0000256" key="3">
    <source>
        <dbReference type="ARBA" id="ARBA00022692"/>
    </source>
</evidence>
<evidence type="ECO:0000313" key="9">
    <source>
        <dbReference type="Proteomes" id="UP000320048"/>
    </source>
</evidence>
<dbReference type="Pfam" id="PF02687">
    <property type="entry name" value="FtsX"/>
    <property type="match status" value="1"/>
</dbReference>
<dbReference type="AlphaFoldDB" id="A0A537J8P7"/>
<organism evidence="8 9">
    <name type="scientific">Candidatus Segetimicrobium genomatis</name>
    <dbReference type="NCBI Taxonomy" id="2569760"/>
    <lineage>
        <taxon>Bacteria</taxon>
        <taxon>Bacillati</taxon>
        <taxon>Candidatus Sysuimicrobiota</taxon>
        <taxon>Candidatus Sysuimicrobiia</taxon>
        <taxon>Candidatus Sysuimicrobiales</taxon>
        <taxon>Candidatus Segetimicrobiaceae</taxon>
        <taxon>Candidatus Segetimicrobium</taxon>
    </lineage>
</organism>
<dbReference type="GO" id="GO:0005886">
    <property type="term" value="C:plasma membrane"/>
    <property type="evidence" value="ECO:0007669"/>
    <property type="project" value="UniProtKB-SubCell"/>
</dbReference>